<dbReference type="PANTHER" id="PTHR34849:SF3">
    <property type="entry name" value="SSR2962 PROTEIN"/>
    <property type="match status" value="1"/>
</dbReference>
<gene>
    <name evidence="1" type="ORF">CfE428DRAFT_3300</name>
</gene>
<evidence type="ECO:0000313" key="1">
    <source>
        <dbReference type="EMBL" id="EDY19123.1"/>
    </source>
</evidence>
<dbReference type="InParanoid" id="B4D312"/>
<dbReference type="Pfam" id="PF04255">
    <property type="entry name" value="DUF433"/>
    <property type="match status" value="1"/>
</dbReference>
<protein>
    <recommendedName>
        <fullName evidence="3">DUF433 domain-containing protein</fullName>
    </recommendedName>
</protein>
<dbReference type="STRING" id="497964.CfE428DRAFT_3300"/>
<dbReference type="SUPFAM" id="SSF46689">
    <property type="entry name" value="Homeodomain-like"/>
    <property type="match status" value="1"/>
</dbReference>
<sequence>MTAHDLITVDPEILGGTPVFKGTRVPVKTLFDYLSDSLSLDYFLESFPSVPRELAVAVLRYSQQDIEHQAAA</sequence>
<dbReference type="EMBL" id="ABVL01000009">
    <property type="protein sequence ID" value="EDY19123.1"/>
    <property type="molecule type" value="Genomic_DNA"/>
</dbReference>
<dbReference type="InterPro" id="IPR009057">
    <property type="entry name" value="Homeodomain-like_sf"/>
</dbReference>
<accession>B4D312</accession>
<reference evidence="1 2" key="1">
    <citation type="journal article" date="2011" name="J. Bacteriol.">
        <title>Genome sequence of Chthoniobacter flavus Ellin428, an aerobic heterotrophic soil bacterium.</title>
        <authorList>
            <person name="Kant R."/>
            <person name="van Passel M.W."/>
            <person name="Palva A."/>
            <person name="Lucas S."/>
            <person name="Lapidus A."/>
            <person name="Glavina Del Rio T."/>
            <person name="Dalin E."/>
            <person name="Tice H."/>
            <person name="Bruce D."/>
            <person name="Goodwin L."/>
            <person name="Pitluck S."/>
            <person name="Larimer F.W."/>
            <person name="Land M.L."/>
            <person name="Hauser L."/>
            <person name="Sangwan P."/>
            <person name="de Vos W.M."/>
            <person name="Janssen P.H."/>
            <person name="Smidt H."/>
        </authorList>
    </citation>
    <scope>NUCLEOTIDE SEQUENCE [LARGE SCALE GENOMIC DNA]</scope>
    <source>
        <strain evidence="1 2">Ellin428</strain>
    </source>
</reference>
<name>B4D312_9BACT</name>
<organism evidence="1 2">
    <name type="scientific">Chthoniobacter flavus Ellin428</name>
    <dbReference type="NCBI Taxonomy" id="497964"/>
    <lineage>
        <taxon>Bacteria</taxon>
        <taxon>Pseudomonadati</taxon>
        <taxon>Verrucomicrobiota</taxon>
        <taxon>Spartobacteria</taxon>
        <taxon>Chthoniobacterales</taxon>
        <taxon>Chthoniobacteraceae</taxon>
        <taxon>Chthoniobacter</taxon>
    </lineage>
</organism>
<dbReference type="InterPro" id="IPR007367">
    <property type="entry name" value="DUF433"/>
</dbReference>
<comment type="caution">
    <text evidence="1">The sequence shown here is derived from an EMBL/GenBank/DDBJ whole genome shotgun (WGS) entry which is preliminary data.</text>
</comment>
<dbReference type="Gene3D" id="1.10.10.10">
    <property type="entry name" value="Winged helix-like DNA-binding domain superfamily/Winged helix DNA-binding domain"/>
    <property type="match status" value="1"/>
</dbReference>
<dbReference type="RefSeq" id="WP_006980625.1">
    <property type="nucleotide sequence ID" value="NZ_ABVL01000009.1"/>
</dbReference>
<dbReference type="InterPro" id="IPR036388">
    <property type="entry name" value="WH-like_DNA-bd_sf"/>
</dbReference>
<evidence type="ECO:0000313" key="2">
    <source>
        <dbReference type="Proteomes" id="UP000005824"/>
    </source>
</evidence>
<dbReference type="PANTHER" id="PTHR34849">
    <property type="entry name" value="SSL5025 PROTEIN"/>
    <property type="match status" value="1"/>
</dbReference>
<proteinExistence type="predicted"/>
<dbReference type="eggNOG" id="COG2442">
    <property type="taxonomic scope" value="Bacteria"/>
</dbReference>
<keyword evidence="2" id="KW-1185">Reference proteome</keyword>
<dbReference type="Proteomes" id="UP000005824">
    <property type="component" value="Unassembled WGS sequence"/>
</dbReference>
<evidence type="ECO:0008006" key="3">
    <source>
        <dbReference type="Google" id="ProtNLM"/>
    </source>
</evidence>
<dbReference type="AlphaFoldDB" id="B4D312"/>